<dbReference type="EMBL" id="KN817602">
    <property type="protein sequence ID" value="KJA17507.1"/>
    <property type="molecule type" value="Genomic_DNA"/>
</dbReference>
<organism evidence="3 4">
    <name type="scientific">Hypholoma sublateritium (strain FD-334 SS-4)</name>
    <dbReference type="NCBI Taxonomy" id="945553"/>
    <lineage>
        <taxon>Eukaryota</taxon>
        <taxon>Fungi</taxon>
        <taxon>Dikarya</taxon>
        <taxon>Basidiomycota</taxon>
        <taxon>Agaricomycotina</taxon>
        <taxon>Agaricomycetes</taxon>
        <taxon>Agaricomycetidae</taxon>
        <taxon>Agaricales</taxon>
        <taxon>Agaricineae</taxon>
        <taxon>Strophariaceae</taxon>
        <taxon>Hypholoma</taxon>
    </lineage>
</organism>
<proteinExistence type="predicted"/>
<sequence length="269" mass="30733">DSQEHVDAPKCHPNTRKAVLDEIMSWIILAVARVQWVLWLNGAAGAGKSAIGRSIVEICKERNIHIARFFFFRTDSTRNSIKPLVATLVHQLLQRIPELKPIIIPRIESDSLIFTKSWKTQFDFLIFDPLRELKRNLVHISTVVLLLDGVDECNDKEDQANLIRTVAEFVGSNTFPVIAFFASRNEDQITTAFRSPEVANITLRLPLDNHYLPDNDIHIFLNDSFTKIKSTHPFGHLLNSNWPAESDVREIVEKSSGQFIYASTIIKYR</sequence>
<dbReference type="InterPro" id="IPR027417">
    <property type="entry name" value="P-loop_NTPase"/>
</dbReference>
<dbReference type="OrthoDB" id="5967843at2759"/>
<dbReference type="Pfam" id="PF24883">
    <property type="entry name" value="NPHP3_N"/>
    <property type="match status" value="1"/>
</dbReference>
<dbReference type="PANTHER" id="PTHR10039:SF5">
    <property type="entry name" value="NACHT DOMAIN-CONTAINING PROTEIN"/>
    <property type="match status" value="1"/>
</dbReference>
<accession>A0A0D2KS60</accession>
<dbReference type="Proteomes" id="UP000054270">
    <property type="component" value="Unassembled WGS sequence"/>
</dbReference>
<name>A0A0D2KS60_HYPSF</name>
<dbReference type="InterPro" id="IPR056884">
    <property type="entry name" value="NPHP3-like_N"/>
</dbReference>
<evidence type="ECO:0000259" key="2">
    <source>
        <dbReference type="Pfam" id="PF24883"/>
    </source>
</evidence>
<protein>
    <recommendedName>
        <fullName evidence="2">Nephrocystin 3-like N-terminal domain-containing protein</fullName>
    </recommendedName>
</protein>
<dbReference type="SUPFAM" id="SSF52540">
    <property type="entry name" value="P-loop containing nucleoside triphosphate hydrolases"/>
    <property type="match status" value="1"/>
</dbReference>
<dbReference type="PANTHER" id="PTHR10039">
    <property type="entry name" value="AMELOGENIN"/>
    <property type="match status" value="1"/>
</dbReference>
<evidence type="ECO:0000256" key="1">
    <source>
        <dbReference type="ARBA" id="ARBA00022737"/>
    </source>
</evidence>
<dbReference type="OMA" id="IMSWIIL"/>
<evidence type="ECO:0000313" key="3">
    <source>
        <dbReference type="EMBL" id="KJA17507.1"/>
    </source>
</evidence>
<dbReference type="Gene3D" id="3.40.50.300">
    <property type="entry name" value="P-loop containing nucleotide triphosphate hydrolases"/>
    <property type="match status" value="1"/>
</dbReference>
<keyword evidence="4" id="KW-1185">Reference proteome</keyword>
<keyword evidence="1" id="KW-0677">Repeat</keyword>
<feature type="non-terminal residue" evidence="3">
    <location>
        <position position="269"/>
    </location>
</feature>
<gene>
    <name evidence="3" type="ORF">HYPSUDRAFT_95758</name>
</gene>
<feature type="non-terminal residue" evidence="3">
    <location>
        <position position="1"/>
    </location>
</feature>
<dbReference type="AlphaFoldDB" id="A0A0D2KS60"/>
<feature type="domain" description="Nephrocystin 3-like N-terminal" evidence="2">
    <location>
        <begin position="35"/>
        <end position="184"/>
    </location>
</feature>
<dbReference type="STRING" id="945553.A0A0D2KS60"/>
<evidence type="ECO:0000313" key="4">
    <source>
        <dbReference type="Proteomes" id="UP000054270"/>
    </source>
</evidence>
<reference evidence="4" key="1">
    <citation type="submission" date="2014-04" db="EMBL/GenBank/DDBJ databases">
        <title>Evolutionary Origins and Diversification of the Mycorrhizal Mutualists.</title>
        <authorList>
            <consortium name="DOE Joint Genome Institute"/>
            <consortium name="Mycorrhizal Genomics Consortium"/>
            <person name="Kohler A."/>
            <person name="Kuo A."/>
            <person name="Nagy L.G."/>
            <person name="Floudas D."/>
            <person name="Copeland A."/>
            <person name="Barry K.W."/>
            <person name="Cichocki N."/>
            <person name="Veneault-Fourrey C."/>
            <person name="LaButti K."/>
            <person name="Lindquist E.A."/>
            <person name="Lipzen A."/>
            <person name="Lundell T."/>
            <person name="Morin E."/>
            <person name="Murat C."/>
            <person name="Riley R."/>
            <person name="Ohm R."/>
            <person name="Sun H."/>
            <person name="Tunlid A."/>
            <person name="Henrissat B."/>
            <person name="Grigoriev I.V."/>
            <person name="Hibbett D.S."/>
            <person name="Martin F."/>
        </authorList>
    </citation>
    <scope>NUCLEOTIDE SEQUENCE [LARGE SCALE GENOMIC DNA]</scope>
    <source>
        <strain evidence="4">FD-334 SS-4</strain>
    </source>
</reference>